<dbReference type="InterPro" id="IPR001296">
    <property type="entry name" value="Glyco_trans_1"/>
</dbReference>
<organism evidence="3 4">
    <name type="scientific">Winogradskyella sediminis</name>
    <dbReference type="NCBI Taxonomy" id="1382466"/>
    <lineage>
        <taxon>Bacteria</taxon>
        <taxon>Pseudomonadati</taxon>
        <taxon>Bacteroidota</taxon>
        <taxon>Flavobacteriia</taxon>
        <taxon>Flavobacteriales</taxon>
        <taxon>Flavobacteriaceae</taxon>
        <taxon>Winogradskyella</taxon>
    </lineage>
</organism>
<keyword evidence="4" id="KW-1185">Reference proteome</keyword>
<dbReference type="Pfam" id="PF00534">
    <property type="entry name" value="Glycos_transf_1"/>
    <property type="match status" value="1"/>
</dbReference>
<dbReference type="Proteomes" id="UP000198963">
    <property type="component" value="Chromosome I"/>
</dbReference>
<accession>A0A1H1PVK9</accession>
<dbReference type="RefSeq" id="WP_092444795.1">
    <property type="nucleotide sequence ID" value="NZ_LT629774.1"/>
</dbReference>
<reference evidence="3 4" key="1">
    <citation type="submission" date="2016-10" db="EMBL/GenBank/DDBJ databases">
        <authorList>
            <person name="Varghese N."/>
            <person name="Submissions S."/>
        </authorList>
    </citation>
    <scope>NUCLEOTIDE SEQUENCE [LARGE SCALE GENOMIC DNA]</scope>
    <source>
        <strain evidence="3 4">RHA_55</strain>
    </source>
</reference>
<dbReference type="Gene3D" id="3.40.50.2000">
    <property type="entry name" value="Glycogen Phosphorylase B"/>
    <property type="match status" value="2"/>
</dbReference>
<name>A0A1H1PVK9_9FLAO</name>
<evidence type="ECO:0000313" key="3">
    <source>
        <dbReference type="EMBL" id="SDS14749.1"/>
    </source>
</evidence>
<dbReference type="AlphaFoldDB" id="A0A1H1PVK9"/>
<protein>
    <submittedName>
        <fullName evidence="3">Glycosyltransferase involved in cell wall bisynthesis</fullName>
    </submittedName>
</protein>
<dbReference type="Pfam" id="PF13439">
    <property type="entry name" value="Glyco_transf_4"/>
    <property type="match status" value="1"/>
</dbReference>
<keyword evidence="3" id="KW-0808">Transferase</keyword>
<evidence type="ECO:0000259" key="2">
    <source>
        <dbReference type="Pfam" id="PF13439"/>
    </source>
</evidence>
<dbReference type="InterPro" id="IPR028098">
    <property type="entry name" value="Glyco_trans_4-like_N"/>
</dbReference>
<feature type="domain" description="Glycosyl transferase family 1" evidence="1">
    <location>
        <begin position="195"/>
        <end position="354"/>
    </location>
</feature>
<dbReference type="CDD" id="cd03811">
    <property type="entry name" value="GT4_GT28_WabH-like"/>
    <property type="match status" value="1"/>
</dbReference>
<evidence type="ECO:0000313" key="4">
    <source>
        <dbReference type="Proteomes" id="UP000198963"/>
    </source>
</evidence>
<sequence>MHITFILQDMYRLGAQYVTSMIANGLSKRGHKIDLIVSAIESKIANERPDLEPFPLNDEINKLELTHLKASKNISEIRRYLLENQPDVIMPMSSNYALATAMAMLFLPIKTKFMPVEHSGGIGMNLDKGSKLNILSRWATKFTSYIMFNKIDGVIAVSNGVKEAMVASKCIKPEKIHVIYNPVISEQFYDKISQNSKHRWLKNKSSFVIVAAGAHVPIKGYDILIHAMAEVNKTHICKLIIYGEGVLTSELENLANSLNVGDSVDFPGHTKNLPAELKSADAFVVSSHAESFSVVLVEALASKIPVVASNCPSGPAEILSNGKFGILVKPGDPKALAKGIIEVINGGGILPKDESWSPYELGKVVTNYDKVIMSVINN</sequence>
<gene>
    <name evidence="3" type="ORF">SAMN04489797_0971</name>
</gene>
<dbReference type="PANTHER" id="PTHR12526">
    <property type="entry name" value="GLYCOSYLTRANSFERASE"/>
    <property type="match status" value="1"/>
</dbReference>
<dbReference type="EMBL" id="LT629774">
    <property type="protein sequence ID" value="SDS14749.1"/>
    <property type="molecule type" value="Genomic_DNA"/>
</dbReference>
<feature type="domain" description="Glycosyltransferase subfamily 4-like N-terminal" evidence="2">
    <location>
        <begin position="14"/>
        <end position="183"/>
    </location>
</feature>
<dbReference type="GO" id="GO:0016757">
    <property type="term" value="F:glycosyltransferase activity"/>
    <property type="evidence" value="ECO:0007669"/>
    <property type="project" value="InterPro"/>
</dbReference>
<proteinExistence type="predicted"/>
<dbReference type="STRING" id="1249933.SAMN04489797_0971"/>
<evidence type="ECO:0000259" key="1">
    <source>
        <dbReference type="Pfam" id="PF00534"/>
    </source>
</evidence>
<dbReference type="SUPFAM" id="SSF53756">
    <property type="entry name" value="UDP-Glycosyltransferase/glycogen phosphorylase"/>
    <property type="match status" value="1"/>
</dbReference>